<feature type="region of interest" description="Disordered" evidence="1">
    <location>
        <begin position="1"/>
        <end position="59"/>
    </location>
</feature>
<feature type="compositionally biased region" description="Low complexity" evidence="1">
    <location>
        <begin position="261"/>
        <end position="270"/>
    </location>
</feature>
<organism evidence="2 3">
    <name type="scientific">Discostella pseudostelligera</name>
    <dbReference type="NCBI Taxonomy" id="259834"/>
    <lineage>
        <taxon>Eukaryota</taxon>
        <taxon>Sar</taxon>
        <taxon>Stramenopiles</taxon>
        <taxon>Ochrophyta</taxon>
        <taxon>Bacillariophyta</taxon>
        <taxon>Coscinodiscophyceae</taxon>
        <taxon>Thalassiosirophycidae</taxon>
        <taxon>Stephanodiscales</taxon>
        <taxon>Stephanodiscaceae</taxon>
        <taxon>Discostella</taxon>
    </lineage>
</organism>
<comment type="caution">
    <text evidence="2">The sequence shown here is derived from an EMBL/GenBank/DDBJ whole genome shotgun (WGS) entry which is preliminary data.</text>
</comment>
<evidence type="ECO:0000313" key="2">
    <source>
        <dbReference type="EMBL" id="KAL3763579.1"/>
    </source>
</evidence>
<reference evidence="2 3" key="1">
    <citation type="submission" date="2024-10" db="EMBL/GenBank/DDBJ databases">
        <title>Updated reference genomes for cyclostephanoid diatoms.</title>
        <authorList>
            <person name="Roberts W.R."/>
            <person name="Alverson A.J."/>
        </authorList>
    </citation>
    <scope>NUCLEOTIDE SEQUENCE [LARGE SCALE GENOMIC DNA]</scope>
    <source>
        <strain evidence="2 3">AJA232-27</strain>
    </source>
</reference>
<gene>
    <name evidence="2" type="ORF">ACHAWU_003245</name>
</gene>
<feature type="compositionally biased region" description="Polar residues" evidence="1">
    <location>
        <begin position="271"/>
        <end position="280"/>
    </location>
</feature>
<sequence length="300" mass="32621">MTMDYRPPPPPQARFSPIALSRTPTPMPPPPSILKNGEGVGGRGGRPPPSPHPKRQRSASFKNMLVDECDEVQTVATVPDNVSDTASEASSNGGYNNQPPVLDFMGTMCVASAWFTSCFPCAVVDINDTDDRVVHNLSRESAMNFMYANKNDSLFECIKSRRSVTPECNAVSDGREIIIGSSAAVEQKSNSAFISQQRPEKARSESKILCIPSVIEEDDSSDDETMDVVALESDAAKMNMLGDYMHERLESGTTTHNRGKAAATTATSTTYSPSIQCSQPTKKKRFGMKNPFGRKKSIIS</sequence>
<dbReference type="Proteomes" id="UP001530293">
    <property type="component" value="Unassembled WGS sequence"/>
</dbReference>
<feature type="region of interest" description="Disordered" evidence="1">
    <location>
        <begin position="253"/>
        <end position="300"/>
    </location>
</feature>
<accession>A0ABD3MHR2</accession>
<protein>
    <submittedName>
        <fullName evidence="2">Uncharacterized protein</fullName>
    </submittedName>
</protein>
<dbReference type="EMBL" id="JALLBG020000120">
    <property type="protein sequence ID" value="KAL3763579.1"/>
    <property type="molecule type" value="Genomic_DNA"/>
</dbReference>
<evidence type="ECO:0000313" key="3">
    <source>
        <dbReference type="Proteomes" id="UP001530293"/>
    </source>
</evidence>
<keyword evidence="3" id="KW-1185">Reference proteome</keyword>
<proteinExistence type="predicted"/>
<feature type="compositionally biased region" description="Basic residues" evidence="1">
    <location>
        <begin position="281"/>
        <end position="300"/>
    </location>
</feature>
<feature type="compositionally biased region" description="Pro residues" evidence="1">
    <location>
        <begin position="1"/>
        <end position="12"/>
    </location>
</feature>
<evidence type="ECO:0000256" key="1">
    <source>
        <dbReference type="SAM" id="MobiDB-lite"/>
    </source>
</evidence>
<dbReference type="AlphaFoldDB" id="A0ABD3MHR2"/>
<name>A0ABD3MHR2_9STRA</name>
<feature type="region of interest" description="Disordered" evidence="1">
    <location>
        <begin position="74"/>
        <end position="95"/>
    </location>
</feature>